<feature type="domain" description="Nudix hydrolase" evidence="18">
    <location>
        <begin position="98"/>
        <end position="225"/>
    </location>
</feature>
<dbReference type="Pfam" id="PF05026">
    <property type="entry name" value="DCP2"/>
    <property type="match status" value="1"/>
</dbReference>
<feature type="compositionally biased region" description="Low complexity" evidence="17">
    <location>
        <begin position="335"/>
        <end position="348"/>
    </location>
</feature>
<comment type="similarity">
    <text evidence="5">Belongs to the Nudix hydrolase family. DCP2 subfamily.</text>
</comment>
<dbReference type="PANTHER" id="PTHR23114">
    <property type="entry name" value="M7GPPPN-MRNA HYDROLASE"/>
    <property type="match status" value="1"/>
</dbReference>
<feature type="region of interest" description="Disordered" evidence="17">
    <location>
        <begin position="249"/>
        <end position="274"/>
    </location>
</feature>
<keyword evidence="9" id="KW-0378">Hydrolase</keyword>
<comment type="cofactor">
    <cofactor evidence="2">
        <name>Mg(2+)</name>
        <dbReference type="ChEBI" id="CHEBI:18420"/>
    </cofactor>
</comment>
<keyword evidence="6" id="KW-0963">Cytoplasm</keyword>
<dbReference type="EnsemblMetazoa" id="LLOJ006845-RA">
    <property type="protein sequence ID" value="LLOJ006845-PA"/>
    <property type="gene ID" value="LLOJ006845"/>
</dbReference>
<dbReference type="GO" id="GO:0003723">
    <property type="term" value="F:RNA binding"/>
    <property type="evidence" value="ECO:0007669"/>
    <property type="project" value="UniProtKB-KW"/>
</dbReference>
<dbReference type="AlphaFoldDB" id="A0A1B0GK27"/>
<feature type="region of interest" description="Disordered" evidence="17">
    <location>
        <begin position="292"/>
        <end position="379"/>
    </location>
</feature>
<dbReference type="InterPro" id="IPR020084">
    <property type="entry name" value="NUDIX_hydrolase_CS"/>
</dbReference>
<keyword evidence="12" id="KW-0539">Nucleus</keyword>
<name>A0A1B0GK27_LUTLO</name>
<organism evidence="20 21">
    <name type="scientific">Lutzomyia longipalpis</name>
    <name type="common">Sand fly</name>
    <dbReference type="NCBI Taxonomy" id="7200"/>
    <lineage>
        <taxon>Eukaryota</taxon>
        <taxon>Metazoa</taxon>
        <taxon>Ecdysozoa</taxon>
        <taxon>Arthropoda</taxon>
        <taxon>Hexapoda</taxon>
        <taxon>Insecta</taxon>
        <taxon>Pterygota</taxon>
        <taxon>Neoptera</taxon>
        <taxon>Endopterygota</taxon>
        <taxon>Diptera</taxon>
        <taxon>Nematocera</taxon>
        <taxon>Psychodoidea</taxon>
        <taxon>Psychodidae</taxon>
        <taxon>Lutzomyia</taxon>
        <taxon>Lutzomyia</taxon>
    </lineage>
</organism>
<dbReference type="InterPro" id="IPR044099">
    <property type="entry name" value="Dcp2_NUDIX"/>
</dbReference>
<evidence type="ECO:0000313" key="20">
    <source>
        <dbReference type="EnsemblMetazoa" id="LLOJ006845-PA"/>
    </source>
</evidence>
<dbReference type="GO" id="GO:0000290">
    <property type="term" value="P:deadenylation-dependent decapping of nuclear-transcribed mRNA"/>
    <property type="evidence" value="ECO:0007669"/>
    <property type="project" value="InterPro"/>
</dbReference>
<evidence type="ECO:0000256" key="1">
    <source>
        <dbReference type="ARBA" id="ARBA00001936"/>
    </source>
</evidence>
<dbReference type="PROSITE" id="PS51462">
    <property type="entry name" value="NUDIX"/>
    <property type="match status" value="1"/>
</dbReference>
<evidence type="ECO:0000256" key="11">
    <source>
        <dbReference type="ARBA" id="ARBA00023211"/>
    </source>
</evidence>
<dbReference type="SUPFAM" id="SSF140586">
    <property type="entry name" value="Dcp2 domain-like"/>
    <property type="match status" value="1"/>
</dbReference>
<keyword evidence="21" id="KW-1185">Reference proteome</keyword>
<evidence type="ECO:0000256" key="8">
    <source>
        <dbReference type="ARBA" id="ARBA00022723"/>
    </source>
</evidence>
<dbReference type="GO" id="GO:0000932">
    <property type="term" value="C:P-body"/>
    <property type="evidence" value="ECO:0007669"/>
    <property type="project" value="UniProtKB-SubCell"/>
</dbReference>
<reference evidence="20" key="3">
    <citation type="submission" date="2020-05" db="UniProtKB">
        <authorList>
            <consortium name="EnsemblMetazoa"/>
        </authorList>
    </citation>
    <scope>IDENTIFICATION</scope>
    <source>
        <strain evidence="20">Jacobina</strain>
    </source>
</reference>
<dbReference type="InterPro" id="IPR015797">
    <property type="entry name" value="NUDIX_hydrolase-like_dom_sf"/>
</dbReference>
<evidence type="ECO:0000256" key="6">
    <source>
        <dbReference type="ARBA" id="ARBA00022490"/>
    </source>
</evidence>
<evidence type="ECO:0000256" key="7">
    <source>
        <dbReference type="ARBA" id="ARBA00022553"/>
    </source>
</evidence>
<sequence>MSAAKSALQIDEEFLDDLASRFIINVPVEERANLIRICFQVELAHWFYLDFYCGGEDYRGVSCTLKQFATQIFQHVPFLRVRLPHLDEILDNWKKYKLSVPTYGAILISDDLSQVLLVQSYWAKSSWGFPKGKVNENEDPVHCAVREVFEETGFDISHLIQAADFFESTFNDQFTRLYVVSNVPKDTVFTPRTRNEIKCCVWFPIDLLPNSKTEVDTKQTVGFNANSFFMIMPFMKRLKKWVHSRREEVVARKAGKSQQPSNSKGEKKRQRHKSMGEIENLWIGDGGSGVHKMSGGSLLNNPGGGNKGTPMGHNWEPKRRDKAPKTNPKRQLFGSDATATSTPDTSPAVLSRNTPIIAAKNKTKITDSSSSKKPNPRPQFVVTPCWEWDNFRFDIARICDSHNNL</sequence>
<evidence type="ECO:0000313" key="19">
    <source>
        <dbReference type="EMBL" id="MBC1174493.1"/>
    </source>
</evidence>
<accession>A0A1B0GK27</accession>
<dbReference type="InterPro" id="IPR007722">
    <property type="entry name" value="DCP2_BoxA"/>
</dbReference>
<comment type="subcellular location">
    <subcellularLocation>
        <location evidence="4">Cytoplasm</location>
        <location evidence="4">P-body</location>
    </subcellularLocation>
    <subcellularLocation>
        <location evidence="3">Nucleus</location>
    </subcellularLocation>
</comment>
<proteinExistence type="inferred from homology"/>
<evidence type="ECO:0000256" key="12">
    <source>
        <dbReference type="ARBA" id="ARBA00023242"/>
    </source>
</evidence>
<dbReference type="FunFam" id="3.90.79.10:FF:000003">
    <property type="entry name" value="M7GpppN-mRNA hydrolase isoform 2"/>
    <property type="match status" value="1"/>
</dbReference>
<comment type="function">
    <text evidence="14">Decapping metalloenzyme that catalyzes the cleavage of the cap structure on mRNAs. Removes the 7-methyl guanine cap structure from mRNA molecules, yielding a 5'-phosphorylated mRNA fragment and 7m-GDP. Necessary for the degradation of mRNAs, both in normal mRNA turnover and in nonsense-mediated mRNA decay. Plays a role in replication-dependent histone mRNA degradation. Has higher activity towards mRNAs that lack a poly(A) tail. Has no activity towards a cap structure lacking an RNA moiety. The presence of a N(6)-methyladenosine methylation at the second transcribed position of mRNAs (N(6),2'-O-dimethyladenosine cap; m6A(m)) provides resistance to DCP2-mediated decapping. Blocks autophagy in nutrient-rich conditions by repressing the expression of ATG-related genes through degradation of their transcripts.</text>
</comment>
<dbReference type="Pfam" id="PF00293">
    <property type="entry name" value="NUDIX"/>
    <property type="match status" value="1"/>
</dbReference>
<dbReference type="SMART" id="SM01125">
    <property type="entry name" value="DCP2"/>
    <property type="match status" value="1"/>
</dbReference>
<dbReference type="Proteomes" id="UP000092461">
    <property type="component" value="Unassembled WGS sequence"/>
</dbReference>
<evidence type="ECO:0000256" key="13">
    <source>
        <dbReference type="ARBA" id="ARBA00047661"/>
    </source>
</evidence>
<dbReference type="GO" id="GO:0005634">
    <property type="term" value="C:nucleus"/>
    <property type="evidence" value="ECO:0007669"/>
    <property type="project" value="UniProtKB-SubCell"/>
</dbReference>
<dbReference type="CDD" id="cd03672">
    <property type="entry name" value="NUDIX_Dcp2p_Nudt20"/>
    <property type="match status" value="1"/>
</dbReference>
<evidence type="ECO:0000256" key="9">
    <source>
        <dbReference type="ARBA" id="ARBA00022801"/>
    </source>
</evidence>
<dbReference type="Gene3D" id="1.10.10.1050">
    <property type="entry name" value="Dcp2, box A domain"/>
    <property type="match status" value="1"/>
</dbReference>
<dbReference type="EMBL" id="GITU01005790">
    <property type="protein sequence ID" value="MBC1174493.1"/>
    <property type="molecule type" value="Transcribed_RNA"/>
</dbReference>
<dbReference type="SUPFAM" id="SSF55811">
    <property type="entry name" value="Nudix"/>
    <property type="match status" value="1"/>
</dbReference>
<dbReference type="GO" id="GO:0000184">
    <property type="term" value="P:nuclear-transcribed mRNA catabolic process, nonsense-mediated decay"/>
    <property type="evidence" value="ECO:0007669"/>
    <property type="project" value="InterPro"/>
</dbReference>
<keyword evidence="7" id="KW-0597">Phosphoprotein</keyword>
<keyword evidence="11" id="KW-0464">Manganese</keyword>
<evidence type="ECO:0000259" key="18">
    <source>
        <dbReference type="PROSITE" id="PS51462"/>
    </source>
</evidence>
<evidence type="ECO:0000256" key="10">
    <source>
        <dbReference type="ARBA" id="ARBA00022884"/>
    </source>
</evidence>
<dbReference type="PANTHER" id="PTHR23114:SF17">
    <property type="entry name" value="M7GPPPN-MRNA HYDROLASE"/>
    <property type="match status" value="1"/>
</dbReference>
<dbReference type="GO" id="GO:0030145">
    <property type="term" value="F:manganese ion binding"/>
    <property type="evidence" value="ECO:0007669"/>
    <property type="project" value="InterPro"/>
</dbReference>
<reference evidence="21" key="1">
    <citation type="submission" date="2012-05" db="EMBL/GenBank/DDBJ databases">
        <title>Whole Genome Assembly of Lutzomyia longipalpis.</title>
        <authorList>
            <person name="Richards S."/>
            <person name="Qu C."/>
            <person name="Dillon R."/>
            <person name="Worley K."/>
            <person name="Scherer S."/>
            <person name="Batterton M."/>
            <person name="Taylor A."/>
            <person name="Hawes A."/>
            <person name="Hernandez B."/>
            <person name="Kovar C."/>
            <person name="Mandapat C."/>
            <person name="Pham C."/>
            <person name="Qu C."/>
            <person name="Jing C."/>
            <person name="Bess C."/>
            <person name="Bandaranaike D."/>
            <person name="Ngo D."/>
            <person name="Ongeri F."/>
            <person name="Arias F."/>
            <person name="Lara F."/>
            <person name="Weissenberger G."/>
            <person name="Kamau G."/>
            <person name="Han H."/>
            <person name="Shen H."/>
            <person name="Dinh H."/>
            <person name="Khalil I."/>
            <person name="Jones J."/>
            <person name="Shafer J."/>
            <person name="Jayaseelan J."/>
            <person name="Quiroz J."/>
            <person name="Blankenburg K."/>
            <person name="Nguyen L."/>
            <person name="Jackson L."/>
            <person name="Francisco L."/>
            <person name="Tang L.-Y."/>
            <person name="Pu L.-L."/>
            <person name="Perales L."/>
            <person name="Lorensuhewa L."/>
            <person name="Munidasa M."/>
            <person name="Coyle M."/>
            <person name="Taylor M."/>
            <person name="Puazo M."/>
            <person name="Firestine M."/>
            <person name="Scheel M."/>
            <person name="Javaid M."/>
            <person name="Wang M."/>
            <person name="Li M."/>
            <person name="Tabassum N."/>
            <person name="Saada N."/>
            <person name="Osuji N."/>
            <person name="Aqrawi P."/>
            <person name="Fu Q."/>
            <person name="Thornton R."/>
            <person name="Raj R."/>
            <person name="Goodspeed R."/>
            <person name="Mata R."/>
            <person name="Najjar R."/>
            <person name="Gubbala S."/>
            <person name="Lee S."/>
            <person name="Denson S."/>
            <person name="Patil S."/>
            <person name="Macmil S."/>
            <person name="Qi S."/>
            <person name="Matskevitch T."/>
            <person name="Palculict T."/>
            <person name="Mathew T."/>
            <person name="Vee V."/>
            <person name="Velamala V."/>
            <person name="Korchina V."/>
            <person name="Cai W."/>
            <person name="Liu W."/>
            <person name="Dai W."/>
            <person name="Zou X."/>
            <person name="Zhu Y."/>
            <person name="Zhang Y."/>
            <person name="Wu Y.-Q."/>
            <person name="Xin Y."/>
            <person name="Nazarath L."/>
            <person name="Kovar C."/>
            <person name="Han Y."/>
            <person name="Muzny D."/>
            <person name="Gibbs R."/>
        </authorList>
    </citation>
    <scope>NUCLEOTIDE SEQUENCE [LARGE SCALE GENOMIC DNA]</scope>
    <source>
        <strain evidence="21">Jacobina</strain>
    </source>
</reference>
<dbReference type="VEuPathDB" id="VectorBase:LLONM1_003702"/>
<keyword evidence="10" id="KW-0694">RNA-binding</keyword>
<evidence type="ECO:0000256" key="5">
    <source>
        <dbReference type="ARBA" id="ARBA00005279"/>
    </source>
</evidence>
<dbReference type="InterPro" id="IPR000086">
    <property type="entry name" value="NUDIX_hydrolase_dom"/>
</dbReference>
<evidence type="ECO:0000256" key="15">
    <source>
        <dbReference type="ARBA" id="ARBA00068566"/>
    </source>
</evidence>
<evidence type="ECO:0000256" key="2">
    <source>
        <dbReference type="ARBA" id="ARBA00001946"/>
    </source>
</evidence>
<keyword evidence="8" id="KW-0479">Metal-binding</keyword>
<comment type="catalytic activity">
    <reaction evidence="13">
        <text>a 5'-end (N(7)-methyl 5'-triphosphoguanosine)-ribonucleoside in mRNA + H2O = N(7)-methyl-GDP + a 5'-end phospho-ribonucleoside in mRNA + 2 H(+)</text>
        <dbReference type="Rhea" id="RHEA:67484"/>
        <dbReference type="Rhea" id="RHEA-COMP:15692"/>
        <dbReference type="Rhea" id="RHEA-COMP:17167"/>
        <dbReference type="ChEBI" id="CHEBI:15377"/>
        <dbReference type="ChEBI" id="CHEBI:15378"/>
        <dbReference type="ChEBI" id="CHEBI:63714"/>
        <dbReference type="ChEBI" id="CHEBI:138282"/>
        <dbReference type="ChEBI" id="CHEBI:156461"/>
        <dbReference type="EC" id="3.6.1.62"/>
    </reaction>
    <physiologicalReaction direction="left-to-right" evidence="13">
        <dbReference type="Rhea" id="RHEA:67485"/>
    </physiologicalReaction>
</comment>
<dbReference type="Gene3D" id="3.90.79.10">
    <property type="entry name" value="Nucleoside Triphosphate Pyrophosphohydrolase"/>
    <property type="match status" value="1"/>
</dbReference>
<dbReference type="GO" id="GO:0140933">
    <property type="term" value="F:5'-(N(7)-methylguanosine 5'-triphospho)-[mRNA] hydrolase activity"/>
    <property type="evidence" value="ECO:0007669"/>
    <property type="project" value="UniProtKB-EC"/>
</dbReference>
<evidence type="ECO:0000256" key="4">
    <source>
        <dbReference type="ARBA" id="ARBA00004201"/>
    </source>
</evidence>
<protein>
    <recommendedName>
        <fullName evidence="15">m7GpppN-mRNA hydrolase</fullName>
    </recommendedName>
    <alternativeName>
        <fullName evidence="16">mRNA-decapping enzyme 2</fullName>
    </alternativeName>
</protein>
<evidence type="ECO:0000256" key="3">
    <source>
        <dbReference type="ARBA" id="ARBA00004123"/>
    </source>
</evidence>
<evidence type="ECO:0000256" key="17">
    <source>
        <dbReference type="SAM" id="MobiDB-lite"/>
    </source>
</evidence>
<evidence type="ECO:0000256" key="14">
    <source>
        <dbReference type="ARBA" id="ARBA00060003"/>
    </source>
</evidence>
<evidence type="ECO:0000313" key="21">
    <source>
        <dbReference type="Proteomes" id="UP000092461"/>
    </source>
</evidence>
<dbReference type="PROSITE" id="PS00893">
    <property type="entry name" value="NUDIX_BOX"/>
    <property type="match status" value="1"/>
</dbReference>
<dbReference type="EMBL" id="AJWK01022514">
    <property type="status" value="NOT_ANNOTATED_CDS"/>
    <property type="molecule type" value="Genomic_DNA"/>
</dbReference>
<dbReference type="FunFam" id="1.10.10.1050:FF:000001">
    <property type="entry name" value="M7GpppN-mRNA hydrolase isoform 2"/>
    <property type="match status" value="1"/>
</dbReference>
<reference evidence="19" key="2">
    <citation type="journal article" date="2020" name="BMC">
        <title>Leishmania infection induces a limited differential gene expression in the sand fly midgut.</title>
        <authorList>
            <person name="Coutinho-Abreu I.V."/>
            <person name="Serafim T.D."/>
            <person name="Meneses C."/>
            <person name="Kamhawi S."/>
            <person name="Oliveira F."/>
            <person name="Valenzuela J.G."/>
        </authorList>
    </citation>
    <scope>NUCLEOTIDE SEQUENCE</scope>
    <source>
        <strain evidence="19">Jacobina</strain>
        <tissue evidence="19">Midgut</tissue>
    </source>
</reference>
<dbReference type="InterPro" id="IPR036189">
    <property type="entry name" value="DCP2_BoxA_sf"/>
</dbReference>
<evidence type="ECO:0000256" key="16">
    <source>
        <dbReference type="ARBA" id="ARBA00078183"/>
    </source>
</evidence>
<comment type="cofactor">
    <cofactor evidence="1">
        <name>Mn(2+)</name>
        <dbReference type="ChEBI" id="CHEBI:29035"/>
    </cofactor>
</comment>
<dbReference type="VEuPathDB" id="VectorBase:LLOJ006845"/>